<evidence type="ECO:0000313" key="4">
    <source>
        <dbReference type="EMBL" id="KAF5100790.1"/>
    </source>
</evidence>
<dbReference type="AlphaFoldDB" id="A0A9P5KUI4"/>
<name>A0A9P5KUI4_GEOCN</name>
<keyword evidence="2" id="KW-1015">Disulfide bond</keyword>
<dbReference type="GO" id="GO:1990050">
    <property type="term" value="F:phosphatidic acid transfer activity"/>
    <property type="evidence" value="ECO:0007669"/>
    <property type="project" value="TreeGrafter"/>
</dbReference>
<dbReference type="PANTHER" id="PTHR46403">
    <property type="entry name" value="TP53-REGULATED INHIBITOR OF APOPTOSIS 1"/>
    <property type="match status" value="1"/>
</dbReference>
<organism evidence="4 5">
    <name type="scientific">Geotrichum candidum</name>
    <name type="common">Oospora lactis</name>
    <name type="synonym">Dipodascus geotrichum</name>
    <dbReference type="NCBI Taxonomy" id="1173061"/>
    <lineage>
        <taxon>Eukaryota</taxon>
        <taxon>Fungi</taxon>
        <taxon>Dikarya</taxon>
        <taxon>Ascomycota</taxon>
        <taxon>Saccharomycotina</taxon>
        <taxon>Dipodascomycetes</taxon>
        <taxon>Dipodascales</taxon>
        <taxon>Dipodascaceae</taxon>
        <taxon>Geotrichum</taxon>
    </lineage>
</organism>
<evidence type="ECO:0000256" key="2">
    <source>
        <dbReference type="ARBA" id="ARBA00023157"/>
    </source>
</evidence>
<accession>A0A9P5KUI4</accession>
<protein>
    <recommendedName>
        <fullName evidence="6">Mitochondrial distribution and morphology protein 35</fullName>
    </recommendedName>
</protein>
<reference evidence="4" key="2">
    <citation type="submission" date="2020-01" db="EMBL/GenBank/DDBJ databases">
        <authorList>
            <person name="Perkins V."/>
            <person name="Lessard M.-H."/>
            <person name="Dugat-Bony E."/>
            <person name="Frenette M."/>
            <person name="Labrie S."/>
        </authorList>
    </citation>
    <scope>NUCLEOTIDE SEQUENCE</scope>
    <source>
        <strain evidence="4">LMA-70</strain>
    </source>
</reference>
<dbReference type="EMBL" id="QQZK01000043">
    <property type="protein sequence ID" value="KAF5100790.1"/>
    <property type="molecule type" value="Genomic_DNA"/>
</dbReference>
<sequence>MGNVLSASFAPECDLPKKNYDDCFAKWYGEKFLQAKSVHNECEDTWREYEDCLYIALEKKGIRTNMTKGDAEFEKYRAQVVHKGESANEALSANPTIPSPKLPTPGDASAASK</sequence>
<proteinExistence type="inferred from homology"/>
<gene>
    <name evidence="4" type="ORF">DV451_002404</name>
</gene>
<dbReference type="GO" id="GO:0005829">
    <property type="term" value="C:cytosol"/>
    <property type="evidence" value="ECO:0007669"/>
    <property type="project" value="TreeGrafter"/>
</dbReference>
<comment type="similarity">
    <text evidence="1">Belongs to the TRIAP1/MDM35 family.</text>
</comment>
<evidence type="ECO:0000256" key="3">
    <source>
        <dbReference type="SAM" id="MobiDB-lite"/>
    </source>
</evidence>
<evidence type="ECO:0008006" key="6">
    <source>
        <dbReference type="Google" id="ProtNLM"/>
    </source>
</evidence>
<dbReference type="Pfam" id="PF05254">
    <property type="entry name" value="UPF0203"/>
    <property type="match status" value="1"/>
</dbReference>
<reference evidence="4" key="1">
    <citation type="journal article" date="2020" name="Front. Microbiol.">
        <title>Phenotypic and Genetic Characterization of the Cheese Ripening Yeast Geotrichum candidum.</title>
        <authorList>
            <person name="Perkins V."/>
            <person name="Vignola S."/>
            <person name="Lessard M.H."/>
            <person name="Plante P.L."/>
            <person name="Corbeil J."/>
            <person name="Dugat-Bony E."/>
            <person name="Frenette M."/>
            <person name="Labrie S."/>
        </authorList>
    </citation>
    <scope>NUCLEOTIDE SEQUENCE</scope>
    <source>
        <strain evidence="4">LMA-70</strain>
    </source>
</reference>
<evidence type="ECO:0000313" key="5">
    <source>
        <dbReference type="Proteomes" id="UP000750522"/>
    </source>
</evidence>
<dbReference type="PANTHER" id="PTHR46403:SF1">
    <property type="entry name" value="TP53-REGULATED INHIBITOR OF APOPTOSIS 1"/>
    <property type="match status" value="1"/>
</dbReference>
<dbReference type="GO" id="GO:0005634">
    <property type="term" value="C:nucleus"/>
    <property type="evidence" value="ECO:0007669"/>
    <property type="project" value="TreeGrafter"/>
</dbReference>
<dbReference type="InterPro" id="IPR007918">
    <property type="entry name" value="MDM35_apoptosis"/>
</dbReference>
<dbReference type="Proteomes" id="UP000750522">
    <property type="component" value="Unassembled WGS sequence"/>
</dbReference>
<evidence type="ECO:0000256" key="1">
    <source>
        <dbReference type="ARBA" id="ARBA00006196"/>
    </source>
</evidence>
<feature type="region of interest" description="Disordered" evidence="3">
    <location>
        <begin position="87"/>
        <end position="113"/>
    </location>
</feature>
<dbReference type="GO" id="GO:0045332">
    <property type="term" value="P:phospholipid translocation"/>
    <property type="evidence" value="ECO:0007669"/>
    <property type="project" value="TreeGrafter"/>
</dbReference>
<comment type="caution">
    <text evidence="4">The sequence shown here is derived from an EMBL/GenBank/DDBJ whole genome shotgun (WGS) entry which is preliminary data.</text>
</comment>
<dbReference type="GO" id="GO:0005758">
    <property type="term" value="C:mitochondrial intermembrane space"/>
    <property type="evidence" value="ECO:0007669"/>
    <property type="project" value="TreeGrafter"/>
</dbReference>